<dbReference type="HOGENOM" id="CLU_006344_9_0_1"/>
<dbReference type="AlphaFoldDB" id="A0A0D0CNA7"/>
<reference evidence="1 2" key="1">
    <citation type="submission" date="2014-04" db="EMBL/GenBank/DDBJ databases">
        <authorList>
            <consortium name="DOE Joint Genome Institute"/>
            <person name="Kuo A."/>
            <person name="Kohler A."/>
            <person name="Jargeat P."/>
            <person name="Nagy L.G."/>
            <person name="Floudas D."/>
            <person name="Copeland A."/>
            <person name="Barry K.W."/>
            <person name="Cichocki N."/>
            <person name="Veneault-Fourrey C."/>
            <person name="LaButti K."/>
            <person name="Lindquist E.A."/>
            <person name="Lipzen A."/>
            <person name="Lundell T."/>
            <person name="Morin E."/>
            <person name="Murat C."/>
            <person name="Sun H."/>
            <person name="Tunlid A."/>
            <person name="Henrissat B."/>
            <person name="Grigoriev I.V."/>
            <person name="Hibbett D.S."/>
            <person name="Martin F."/>
            <person name="Nordberg H.P."/>
            <person name="Cantor M.N."/>
            <person name="Hua S.X."/>
        </authorList>
    </citation>
    <scope>NUCLEOTIDE SEQUENCE [LARGE SCALE GENOMIC DNA]</scope>
    <source>
        <strain evidence="1 2">Ve08.2h10</strain>
    </source>
</reference>
<reference evidence="2" key="2">
    <citation type="submission" date="2015-01" db="EMBL/GenBank/DDBJ databases">
        <title>Evolutionary Origins and Diversification of the Mycorrhizal Mutualists.</title>
        <authorList>
            <consortium name="DOE Joint Genome Institute"/>
            <consortium name="Mycorrhizal Genomics Consortium"/>
            <person name="Kohler A."/>
            <person name="Kuo A."/>
            <person name="Nagy L.G."/>
            <person name="Floudas D."/>
            <person name="Copeland A."/>
            <person name="Barry K.W."/>
            <person name="Cichocki N."/>
            <person name="Veneault-Fourrey C."/>
            <person name="LaButti K."/>
            <person name="Lindquist E.A."/>
            <person name="Lipzen A."/>
            <person name="Lundell T."/>
            <person name="Morin E."/>
            <person name="Murat C."/>
            <person name="Riley R."/>
            <person name="Ohm R."/>
            <person name="Sun H."/>
            <person name="Tunlid A."/>
            <person name="Henrissat B."/>
            <person name="Grigoriev I.V."/>
            <person name="Hibbett D.S."/>
            <person name="Martin F."/>
        </authorList>
    </citation>
    <scope>NUCLEOTIDE SEQUENCE [LARGE SCALE GENOMIC DNA]</scope>
    <source>
        <strain evidence="2">Ve08.2h10</strain>
    </source>
</reference>
<evidence type="ECO:0000313" key="2">
    <source>
        <dbReference type="Proteomes" id="UP000054538"/>
    </source>
</evidence>
<evidence type="ECO:0000313" key="1">
    <source>
        <dbReference type="EMBL" id="KIK76768.1"/>
    </source>
</evidence>
<organism evidence="1 2">
    <name type="scientific">Paxillus rubicundulus Ve08.2h10</name>
    <dbReference type="NCBI Taxonomy" id="930991"/>
    <lineage>
        <taxon>Eukaryota</taxon>
        <taxon>Fungi</taxon>
        <taxon>Dikarya</taxon>
        <taxon>Basidiomycota</taxon>
        <taxon>Agaricomycotina</taxon>
        <taxon>Agaricomycetes</taxon>
        <taxon>Agaricomycetidae</taxon>
        <taxon>Boletales</taxon>
        <taxon>Paxilineae</taxon>
        <taxon>Paxillaceae</taxon>
        <taxon>Paxillus</taxon>
    </lineage>
</organism>
<proteinExistence type="predicted"/>
<gene>
    <name evidence="1" type="ORF">PAXRUDRAFT_168798</name>
</gene>
<sequence>LMFCPIHTNIFAAYVQHFNVVPQQGSATDFHPGTGMHLVHRVVRMGNRVGNVIPLTHICSPAHLIPNFGKEAHSCLTKVSSYELLTGE</sequence>
<dbReference type="OrthoDB" id="3232986at2759"/>
<protein>
    <submittedName>
        <fullName evidence="1">Uncharacterized protein</fullName>
    </submittedName>
</protein>
<dbReference type="EMBL" id="KN827301">
    <property type="protein sequence ID" value="KIK76768.1"/>
    <property type="molecule type" value="Genomic_DNA"/>
</dbReference>
<name>A0A0D0CNA7_9AGAM</name>
<accession>A0A0D0CNA7</accession>
<feature type="non-terminal residue" evidence="1">
    <location>
        <position position="1"/>
    </location>
</feature>
<dbReference type="InParanoid" id="A0A0D0CNA7"/>
<keyword evidence="2" id="KW-1185">Reference proteome</keyword>
<dbReference type="Proteomes" id="UP000054538">
    <property type="component" value="Unassembled WGS sequence"/>
</dbReference>